<dbReference type="Gene3D" id="3.40.50.300">
    <property type="entry name" value="P-loop containing nucleotide triphosphate hydrolases"/>
    <property type="match status" value="1"/>
</dbReference>
<dbReference type="SMART" id="SM00382">
    <property type="entry name" value="AAA"/>
    <property type="match status" value="1"/>
</dbReference>
<dbReference type="GO" id="GO:0006355">
    <property type="term" value="P:regulation of DNA-templated transcription"/>
    <property type="evidence" value="ECO:0007669"/>
    <property type="project" value="InterPro"/>
</dbReference>
<organism evidence="6">
    <name type="scientific">marine metagenome</name>
    <dbReference type="NCBI Taxonomy" id="408172"/>
    <lineage>
        <taxon>unclassified sequences</taxon>
        <taxon>metagenomes</taxon>
        <taxon>ecological metagenomes</taxon>
    </lineage>
</organism>
<gene>
    <name evidence="6" type="ORF">METZ01_LOCUS244664</name>
</gene>
<dbReference type="EMBL" id="UINC01063800">
    <property type="protein sequence ID" value="SVB91810.1"/>
    <property type="molecule type" value="Genomic_DNA"/>
</dbReference>
<dbReference type="InterPro" id="IPR027417">
    <property type="entry name" value="P-loop_NTPase"/>
</dbReference>
<dbReference type="FunFam" id="3.40.50.300:FF:000006">
    <property type="entry name" value="DNA-binding transcriptional regulator NtrC"/>
    <property type="match status" value="1"/>
</dbReference>
<dbReference type="SMART" id="SM00448">
    <property type="entry name" value="REC"/>
    <property type="match status" value="1"/>
</dbReference>
<evidence type="ECO:0000259" key="4">
    <source>
        <dbReference type="PROSITE" id="PS50045"/>
    </source>
</evidence>
<dbReference type="CDD" id="cd00009">
    <property type="entry name" value="AAA"/>
    <property type="match status" value="1"/>
</dbReference>
<proteinExistence type="predicted"/>
<dbReference type="AlphaFoldDB" id="A0A382HWV9"/>
<dbReference type="PROSITE" id="PS50110">
    <property type="entry name" value="RESPONSE_REGULATORY"/>
    <property type="match status" value="1"/>
</dbReference>
<dbReference type="Pfam" id="PF00072">
    <property type="entry name" value="Response_reg"/>
    <property type="match status" value="1"/>
</dbReference>
<dbReference type="SUPFAM" id="SSF52540">
    <property type="entry name" value="P-loop containing nucleoside triphosphate hydrolases"/>
    <property type="match status" value="1"/>
</dbReference>
<feature type="domain" description="Sigma-54 factor interaction" evidence="4">
    <location>
        <begin position="121"/>
        <end position="304"/>
    </location>
</feature>
<dbReference type="SUPFAM" id="SSF52172">
    <property type="entry name" value="CheY-like"/>
    <property type="match status" value="1"/>
</dbReference>
<reference evidence="6" key="1">
    <citation type="submission" date="2018-05" db="EMBL/GenBank/DDBJ databases">
        <authorList>
            <person name="Lanie J.A."/>
            <person name="Ng W.-L."/>
            <person name="Kazmierczak K.M."/>
            <person name="Andrzejewski T.M."/>
            <person name="Davidsen T.M."/>
            <person name="Wayne K.J."/>
            <person name="Tettelin H."/>
            <person name="Glass J.I."/>
            <person name="Rusch D."/>
            <person name="Podicherti R."/>
            <person name="Tsui H.-C.T."/>
            <person name="Winkler M.E."/>
        </authorList>
    </citation>
    <scope>NUCLEOTIDE SEQUENCE</scope>
</reference>
<evidence type="ECO:0000256" key="2">
    <source>
        <dbReference type="ARBA" id="ARBA00022741"/>
    </source>
</evidence>
<keyword evidence="2" id="KW-0547">Nucleotide-binding</keyword>
<evidence type="ECO:0000256" key="1">
    <source>
        <dbReference type="ARBA" id="ARBA00022553"/>
    </source>
</evidence>
<name>A0A382HWV9_9ZZZZ</name>
<dbReference type="PROSITE" id="PS50045">
    <property type="entry name" value="SIGMA54_INTERACT_4"/>
    <property type="match status" value="1"/>
</dbReference>
<accession>A0A382HWV9</accession>
<evidence type="ECO:0000313" key="6">
    <source>
        <dbReference type="EMBL" id="SVB91810.1"/>
    </source>
</evidence>
<dbReference type="PANTHER" id="PTHR32071:SF17">
    <property type="entry name" value="TRANSCRIPTIONAL REGULATOR (NTRC FAMILY)"/>
    <property type="match status" value="1"/>
</dbReference>
<dbReference type="InterPro" id="IPR003593">
    <property type="entry name" value="AAA+_ATPase"/>
</dbReference>
<keyword evidence="1" id="KW-0597">Phosphoprotein</keyword>
<keyword evidence="3" id="KW-0067">ATP-binding</keyword>
<dbReference type="Pfam" id="PF00158">
    <property type="entry name" value="Sigma54_activat"/>
    <property type="match status" value="1"/>
</dbReference>
<dbReference type="InterPro" id="IPR025943">
    <property type="entry name" value="Sigma_54_int_dom_ATP-bd_2"/>
</dbReference>
<dbReference type="GO" id="GO:0000160">
    <property type="term" value="P:phosphorelay signal transduction system"/>
    <property type="evidence" value="ECO:0007669"/>
    <property type="project" value="InterPro"/>
</dbReference>
<evidence type="ECO:0000259" key="5">
    <source>
        <dbReference type="PROSITE" id="PS50110"/>
    </source>
</evidence>
<feature type="domain" description="Response regulatory" evidence="5">
    <location>
        <begin position="1"/>
        <end position="99"/>
    </location>
</feature>
<feature type="non-terminal residue" evidence="6">
    <location>
        <position position="304"/>
    </location>
</feature>
<dbReference type="GO" id="GO:0005524">
    <property type="term" value="F:ATP binding"/>
    <property type="evidence" value="ECO:0007669"/>
    <property type="project" value="UniProtKB-KW"/>
</dbReference>
<evidence type="ECO:0008006" key="7">
    <source>
        <dbReference type="Google" id="ProtNLM"/>
    </source>
</evidence>
<dbReference type="PANTHER" id="PTHR32071">
    <property type="entry name" value="TRANSCRIPTIONAL REGULATORY PROTEIN"/>
    <property type="match status" value="1"/>
</dbReference>
<dbReference type="InterPro" id="IPR011006">
    <property type="entry name" value="CheY-like_superfamily"/>
</dbReference>
<dbReference type="InterPro" id="IPR001789">
    <property type="entry name" value="Sig_transdc_resp-reg_receiver"/>
</dbReference>
<protein>
    <recommendedName>
        <fullName evidence="7">Sigma-54-dependent Fis family transcriptional regulator</fullName>
    </recommendedName>
</protein>
<dbReference type="InterPro" id="IPR002078">
    <property type="entry name" value="Sigma_54_int"/>
</dbReference>
<dbReference type="PROSITE" id="PS00676">
    <property type="entry name" value="SIGMA54_INTERACT_2"/>
    <property type="match status" value="1"/>
</dbReference>
<dbReference type="Gene3D" id="3.40.50.2300">
    <property type="match status" value="1"/>
</dbReference>
<sequence length="304" mass="34485">MKDRGFYIRQAANYNQALSEIDKKLPDVAIIDVKLDKGDNDGIELLTHIKKKDIDVPVIIISGHANIKMAVDSLKSGAFEFIQKPFDSQRLINFVNRAVENYGLKKENKNLQNKLFHSYDLIGKSPSIMKLKEQIKKLSLTESRIFIFGPAGSGKELVARKIHKNSNRAKKSLIILNGALLDPEKYELELFGSENNDGTILYGALEKASNGILLIDEVSEIPLETQAKILRVLTDQKFKRLNGNHDINVDVRIICTSSKNLSKEIEDGNFREDLYHRLNVVPINLEPLKNRTEDIPLLIDYFSR</sequence>
<evidence type="ECO:0000256" key="3">
    <source>
        <dbReference type="ARBA" id="ARBA00022840"/>
    </source>
</evidence>